<keyword evidence="2" id="KW-1185">Reference proteome</keyword>
<organism evidence="1 2">
    <name type="scientific">Haematococcus lacustris</name>
    <name type="common">Green alga</name>
    <name type="synonym">Haematococcus pluvialis</name>
    <dbReference type="NCBI Taxonomy" id="44745"/>
    <lineage>
        <taxon>Eukaryota</taxon>
        <taxon>Viridiplantae</taxon>
        <taxon>Chlorophyta</taxon>
        <taxon>core chlorophytes</taxon>
        <taxon>Chlorophyceae</taxon>
        <taxon>CS clade</taxon>
        <taxon>Chlamydomonadales</taxon>
        <taxon>Haematococcaceae</taxon>
        <taxon>Haematococcus</taxon>
    </lineage>
</organism>
<dbReference type="EMBL" id="BLLF01000775">
    <property type="protein sequence ID" value="GFH14864.1"/>
    <property type="molecule type" value="Genomic_DNA"/>
</dbReference>
<accession>A0A699Z7P0</accession>
<reference evidence="1 2" key="1">
    <citation type="submission" date="2020-02" db="EMBL/GenBank/DDBJ databases">
        <title>Draft genome sequence of Haematococcus lacustris strain NIES-144.</title>
        <authorList>
            <person name="Morimoto D."/>
            <person name="Nakagawa S."/>
            <person name="Yoshida T."/>
            <person name="Sawayama S."/>
        </authorList>
    </citation>
    <scope>NUCLEOTIDE SEQUENCE [LARGE SCALE GENOMIC DNA]</scope>
    <source>
        <strain evidence="1 2">NIES-144</strain>
    </source>
</reference>
<protein>
    <submittedName>
        <fullName evidence="1">Uncharacterized protein</fullName>
    </submittedName>
</protein>
<dbReference type="Proteomes" id="UP000485058">
    <property type="component" value="Unassembled WGS sequence"/>
</dbReference>
<name>A0A699Z7P0_HAELA</name>
<evidence type="ECO:0000313" key="1">
    <source>
        <dbReference type="EMBL" id="GFH14864.1"/>
    </source>
</evidence>
<gene>
    <name evidence="1" type="ORF">HaLaN_10992</name>
</gene>
<evidence type="ECO:0000313" key="2">
    <source>
        <dbReference type="Proteomes" id="UP000485058"/>
    </source>
</evidence>
<sequence>MLCHPATVMWQVIGEAIKRGDLASLAAVLAAAPEVSAGRSSALSAEHAFNGGWWTPLGLASRLGHADVCR</sequence>
<proteinExistence type="predicted"/>
<dbReference type="AlphaFoldDB" id="A0A699Z7P0"/>
<comment type="caution">
    <text evidence="1">The sequence shown here is derived from an EMBL/GenBank/DDBJ whole genome shotgun (WGS) entry which is preliminary data.</text>
</comment>